<protein>
    <submittedName>
        <fullName evidence="2">Uncharacterized protein</fullName>
    </submittedName>
</protein>
<dbReference type="Proteomes" id="UP000294901">
    <property type="component" value="Unassembled WGS sequence"/>
</dbReference>
<proteinExistence type="predicted"/>
<evidence type="ECO:0000313" key="3">
    <source>
        <dbReference type="Proteomes" id="UP000294901"/>
    </source>
</evidence>
<keyword evidence="1" id="KW-0472">Membrane</keyword>
<dbReference type="EMBL" id="SNWR01000002">
    <property type="protein sequence ID" value="TDO31645.1"/>
    <property type="molecule type" value="Genomic_DNA"/>
</dbReference>
<feature type="transmembrane region" description="Helical" evidence="1">
    <location>
        <begin position="14"/>
        <end position="36"/>
    </location>
</feature>
<keyword evidence="3" id="KW-1185">Reference proteome</keyword>
<comment type="caution">
    <text evidence="2">The sequence shown here is derived from an EMBL/GenBank/DDBJ whole genome shotgun (WGS) entry which is preliminary data.</text>
</comment>
<keyword evidence="1" id="KW-0812">Transmembrane</keyword>
<sequence>MVVMRRPRLPGSRYWLSYLYAGIGILLLLGSFLTLYPLRHTEGFGTELRINIGANLFDLVLAVLVLQPLVLSLNRNAVRWRTRLDYRDVIRRIDSATDRVDIWKHWTGLLETEHLDGFRAAVMAALDRGVHFRIMLTDPSCPDAAERARQVAPTDAIALMRLNIEQLDAFLRSLPGRHRERFQVRISQIGPAHAFYRVDNWLSYGLFRDRRVSENHQREVRVRGDVGGLALEAFTTRWGAAGLLDLADHYRLRVGELTLRYVLHEGEHWVDIDESELPREVATTTLADVSPETRKSVLALYSAKYGPGRHAVLLRLAAA</sequence>
<accession>A0A4R6JAY5</accession>
<feature type="transmembrane region" description="Helical" evidence="1">
    <location>
        <begin position="56"/>
        <end position="73"/>
    </location>
</feature>
<evidence type="ECO:0000256" key="1">
    <source>
        <dbReference type="SAM" id="Phobius"/>
    </source>
</evidence>
<keyword evidence="1" id="KW-1133">Transmembrane helix</keyword>
<organism evidence="2 3">
    <name type="scientific">Paractinoplanes brasiliensis</name>
    <dbReference type="NCBI Taxonomy" id="52695"/>
    <lineage>
        <taxon>Bacteria</taxon>
        <taxon>Bacillati</taxon>
        <taxon>Actinomycetota</taxon>
        <taxon>Actinomycetes</taxon>
        <taxon>Micromonosporales</taxon>
        <taxon>Micromonosporaceae</taxon>
        <taxon>Paractinoplanes</taxon>
    </lineage>
</organism>
<gene>
    <name evidence="2" type="ORF">C8E87_7071</name>
</gene>
<reference evidence="2 3" key="1">
    <citation type="submission" date="2019-03" db="EMBL/GenBank/DDBJ databases">
        <title>Sequencing the genomes of 1000 actinobacteria strains.</title>
        <authorList>
            <person name="Klenk H.-P."/>
        </authorList>
    </citation>
    <scope>NUCLEOTIDE SEQUENCE [LARGE SCALE GENOMIC DNA]</scope>
    <source>
        <strain evidence="2 3">DSM 43805</strain>
    </source>
</reference>
<evidence type="ECO:0000313" key="2">
    <source>
        <dbReference type="EMBL" id="TDO31645.1"/>
    </source>
</evidence>
<dbReference type="AlphaFoldDB" id="A0A4R6JAY5"/>
<name>A0A4R6JAY5_9ACTN</name>